<dbReference type="AlphaFoldDB" id="A0A644ZA14"/>
<feature type="compositionally biased region" description="Basic and acidic residues" evidence="1">
    <location>
        <begin position="228"/>
        <end position="245"/>
    </location>
</feature>
<feature type="region of interest" description="Disordered" evidence="1">
    <location>
        <begin position="188"/>
        <end position="381"/>
    </location>
</feature>
<accession>A0A644ZA14</accession>
<evidence type="ECO:0000313" key="2">
    <source>
        <dbReference type="EMBL" id="MPM37730.1"/>
    </source>
</evidence>
<gene>
    <name evidence="2" type="ORF">SDC9_84349</name>
</gene>
<feature type="compositionally biased region" description="Basic and acidic residues" evidence="1">
    <location>
        <begin position="190"/>
        <end position="210"/>
    </location>
</feature>
<evidence type="ECO:0000256" key="1">
    <source>
        <dbReference type="SAM" id="MobiDB-lite"/>
    </source>
</evidence>
<proteinExistence type="predicted"/>
<feature type="compositionally biased region" description="Basic and acidic residues" evidence="1">
    <location>
        <begin position="100"/>
        <end position="124"/>
    </location>
</feature>
<organism evidence="2">
    <name type="scientific">bioreactor metagenome</name>
    <dbReference type="NCBI Taxonomy" id="1076179"/>
    <lineage>
        <taxon>unclassified sequences</taxon>
        <taxon>metagenomes</taxon>
        <taxon>ecological metagenomes</taxon>
    </lineage>
</organism>
<feature type="compositionally biased region" description="Basic and acidic residues" evidence="1">
    <location>
        <begin position="138"/>
        <end position="153"/>
    </location>
</feature>
<feature type="compositionally biased region" description="Basic and acidic residues" evidence="1">
    <location>
        <begin position="72"/>
        <end position="89"/>
    </location>
</feature>
<comment type="caution">
    <text evidence="2">The sequence shown here is derived from an EMBL/GenBank/DDBJ whole genome shotgun (WGS) entry which is preliminary data.</text>
</comment>
<dbReference type="EMBL" id="VSSQ01008046">
    <property type="protein sequence ID" value="MPM37730.1"/>
    <property type="molecule type" value="Genomic_DNA"/>
</dbReference>
<feature type="region of interest" description="Disordered" evidence="1">
    <location>
        <begin position="39"/>
        <end position="174"/>
    </location>
</feature>
<feature type="compositionally biased region" description="Basic and acidic residues" evidence="1">
    <location>
        <begin position="277"/>
        <end position="305"/>
    </location>
</feature>
<protein>
    <submittedName>
        <fullName evidence="2">Uncharacterized protein</fullName>
    </submittedName>
</protein>
<feature type="compositionally biased region" description="Basic and acidic residues" evidence="1">
    <location>
        <begin position="354"/>
        <end position="364"/>
    </location>
</feature>
<reference evidence="2" key="1">
    <citation type="submission" date="2019-08" db="EMBL/GenBank/DDBJ databases">
        <authorList>
            <person name="Kucharzyk K."/>
            <person name="Murdoch R.W."/>
            <person name="Higgins S."/>
            <person name="Loffler F."/>
        </authorList>
    </citation>
    <scope>NUCLEOTIDE SEQUENCE</scope>
</reference>
<sequence>MPSGPDQRPDDRRHERREDLCDAVHDAGGGADLGVVHDRLHHRPVAGQADADEAHRQGQDQGAGDVALHRGARVDAHRRAEQGDRREDALVPVAVGDEAEDHHRDGSEHVRQAGEGAELREREATGGLQVAGQPADDSPEHARGAEEAEHDQPESPVGDEGAVGARLGCGRGLGGADARLDVVELLTADEPARGRDVLGEEEQQQHRDDTEAGQQPEARPPAVRGHHRGDDRHRDHRADHQAEKPRRVRFRPLSRWEPVRDEQALHRPVQALTGAEQHPRGDHHAEPAGEAAEDHRHGPDDHGEQHGPSWAHDVAERGEDDVGDAVGEQEDRQEHAHLGGLPGDAHVVQKLRVGHQDRDVRTVEVGHQQGDEEDGRQDHAVAGWPVGVADRLWRSRRLVDDHGELLRVSDDVVGAPKWFSQMDP</sequence>
<name>A0A644ZA14_9ZZZZ</name>